<dbReference type="InterPro" id="IPR036047">
    <property type="entry name" value="F-box-like_dom_sf"/>
</dbReference>
<name>A0A3P5YWQ0_BRACM</name>
<dbReference type="InterPro" id="IPR001810">
    <property type="entry name" value="F-box_dom"/>
</dbReference>
<evidence type="ECO:0000313" key="2">
    <source>
        <dbReference type="EMBL" id="VDC72202.1"/>
    </source>
</evidence>
<organism evidence="2">
    <name type="scientific">Brassica campestris</name>
    <name type="common">Field mustard</name>
    <dbReference type="NCBI Taxonomy" id="3711"/>
    <lineage>
        <taxon>Eukaryota</taxon>
        <taxon>Viridiplantae</taxon>
        <taxon>Streptophyta</taxon>
        <taxon>Embryophyta</taxon>
        <taxon>Tracheophyta</taxon>
        <taxon>Spermatophyta</taxon>
        <taxon>Magnoliopsida</taxon>
        <taxon>eudicotyledons</taxon>
        <taxon>Gunneridae</taxon>
        <taxon>Pentapetalae</taxon>
        <taxon>rosids</taxon>
        <taxon>malvids</taxon>
        <taxon>Brassicales</taxon>
        <taxon>Brassicaceae</taxon>
        <taxon>Brassiceae</taxon>
        <taxon>Brassica</taxon>
    </lineage>
</organism>
<accession>A0A3P5YWQ0</accession>
<dbReference type="Pfam" id="PF00646">
    <property type="entry name" value="F-box"/>
    <property type="match status" value="1"/>
</dbReference>
<proteinExistence type="predicted"/>
<feature type="domain" description="F-box" evidence="1">
    <location>
        <begin position="21"/>
        <end position="61"/>
    </location>
</feature>
<evidence type="ECO:0000259" key="1">
    <source>
        <dbReference type="Pfam" id="PF00646"/>
    </source>
</evidence>
<dbReference type="SUPFAM" id="SSF81383">
    <property type="entry name" value="F-box domain"/>
    <property type="match status" value="1"/>
</dbReference>
<dbReference type="EMBL" id="LR031570">
    <property type="protein sequence ID" value="VDC72202.1"/>
    <property type="molecule type" value="Genomic_DNA"/>
</dbReference>
<sequence length="87" mass="9727">MIILQTNMTDDRKIEGAEDLISNLPNVILQHILCSVPTTKVAISTSLLSRRWRHVWCEVPSLSLDVGTLRTAASRVNSFNEPPMLVL</sequence>
<dbReference type="AlphaFoldDB" id="A0A3P5YWQ0"/>
<reference evidence="2" key="1">
    <citation type="submission" date="2018-11" db="EMBL/GenBank/DDBJ databases">
        <authorList>
            <consortium name="Genoscope - CEA"/>
            <person name="William W."/>
        </authorList>
    </citation>
    <scope>NUCLEOTIDE SEQUENCE</scope>
</reference>
<gene>
    <name evidence="2" type="ORF">BRAA05T21916Z</name>
</gene>
<dbReference type="PANTHER" id="PTHR32212">
    <property type="entry name" value="CYCLIN-LIKE F-BOX"/>
    <property type="match status" value="1"/>
</dbReference>
<dbReference type="PANTHER" id="PTHR32212:SF234">
    <property type="entry name" value="F-BOX_LRR-REPEAT PROTEIN 13-LIKE"/>
    <property type="match status" value="1"/>
</dbReference>
<protein>
    <recommendedName>
        <fullName evidence="1">F-box domain-containing protein</fullName>
    </recommendedName>
</protein>
<dbReference type="Gene3D" id="1.20.1280.50">
    <property type="match status" value="1"/>
</dbReference>